<dbReference type="Gene3D" id="3.90.550.10">
    <property type="entry name" value="Spore Coat Polysaccharide Biosynthesis Protein SpsA, Chain A"/>
    <property type="match status" value="1"/>
</dbReference>
<dbReference type="AlphaFoldDB" id="A0A0X8G6E0"/>
<dbReference type="KEGG" id="lut:Lupro_06225"/>
<proteinExistence type="predicted"/>
<reference evidence="2 3" key="2">
    <citation type="journal article" date="2016" name="Int. J. Syst. Evol. Microbiol.">
        <title>Lutibacter profundi sp. nov., isolated from a deep-sea hydrothermal system on the Arctic Mid-Ocean Ridge and emended description of the genus Lutibacter.</title>
        <authorList>
            <person name="Le Moine Bauer S."/>
            <person name="Roalkvam I."/>
            <person name="Steen I.H."/>
            <person name="Dahle H."/>
        </authorList>
    </citation>
    <scope>NUCLEOTIDE SEQUENCE [LARGE SCALE GENOMIC DNA]</scope>
    <source>
        <strain evidence="2 3">LP1</strain>
    </source>
</reference>
<evidence type="ECO:0000313" key="2">
    <source>
        <dbReference type="EMBL" id="AMC10863.1"/>
    </source>
</evidence>
<dbReference type="Proteomes" id="UP000059672">
    <property type="component" value="Chromosome"/>
</dbReference>
<dbReference type="GO" id="GO:0016758">
    <property type="term" value="F:hexosyltransferase activity"/>
    <property type="evidence" value="ECO:0007669"/>
    <property type="project" value="UniProtKB-ARBA"/>
</dbReference>
<dbReference type="PANTHER" id="PTHR22916:SF3">
    <property type="entry name" value="UDP-GLCNAC:BETAGAL BETA-1,3-N-ACETYLGLUCOSAMINYLTRANSFERASE-LIKE PROTEIN 1"/>
    <property type="match status" value="1"/>
</dbReference>
<protein>
    <recommendedName>
        <fullName evidence="1">Glycosyltransferase 2-like domain-containing protein</fullName>
    </recommendedName>
</protein>
<dbReference type="STRING" id="1622118.Lupro_06225"/>
<dbReference type="OrthoDB" id="199095at2"/>
<feature type="domain" description="Glycosyltransferase 2-like" evidence="1">
    <location>
        <begin position="8"/>
        <end position="140"/>
    </location>
</feature>
<dbReference type="EMBL" id="CP013355">
    <property type="protein sequence ID" value="AMC10863.1"/>
    <property type="molecule type" value="Genomic_DNA"/>
</dbReference>
<accession>A0A0X8G6E0</accession>
<organism evidence="2 3">
    <name type="scientific">Lutibacter profundi</name>
    <dbReference type="NCBI Taxonomy" id="1622118"/>
    <lineage>
        <taxon>Bacteria</taxon>
        <taxon>Pseudomonadati</taxon>
        <taxon>Bacteroidota</taxon>
        <taxon>Flavobacteriia</taxon>
        <taxon>Flavobacteriales</taxon>
        <taxon>Flavobacteriaceae</taxon>
        <taxon>Lutibacter</taxon>
    </lineage>
</organism>
<keyword evidence="3" id="KW-1185">Reference proteome</keyword>
<dbReference type="Pfam" id="PF00535">
    <property type="entry name" value="Glycos_transf_2"/>
    <property type="match status" value="1"/>
</dbReference>
<evidence type="ECO:0000313" key="3">
    <source>
        <dbReference type="Proteomes" id="UP000059672"/>
    </source>
</evidence>
<evidence type="ECO:0000259" key="1">
    <source>
        <dbReference type="Pfam" id="PF00535"/>
    </source>
</evidence>
<dbReference type="RefSeq" id="WP_068207445.1">
    <property type="nucleotide sequence ID" value="NZ_CP013355.1"/>
</dbReference>
<dbReference type="InterPro" id="IPR001173">
    <property type="entry name" value="Glyco_trans_2-like"/>
</dbReference>
<dbReference type="InterPro" id="IPR029044">
    <property type="entry name" value="Nucleotide-diphossugar_trans"/>
</dbReference>
<dbReference type="PATRIC" id="fig|1622118.3.peg.1291"/>
<gene>
    <name evidence="2" type="ORF">Lupro_06225</name>
</gene>
<sequence>MSKTPMVSVIMITYNHEKYIEQAIEGVLMQKNNFEVELIISNDASSDNTDEIAKKIISNYKGKIEIRYYNHIQNKGISKNFSWSVSKSRGRYIAICEGDDYWIDSYKLHKQVDFLKKNKDYGIVSTLRKNLNQTTGIIKKEKKLKHDIETCDFKDVILGKKGVIATLTVLVRSSLIYEFIDLYEKNKDEISILDYNIWIYVSYYSKIAILNEYTAVYRILPNSASHSTCQWNLRKHYFYGFIFIIEYFNISSKDYVKEALYLRAKLRYLIASKAKDIKSCRIMDEILLENKDYLRSILLNISNKVPIVIPIIQLIDRYLICLKFKK</sequence>
<dbReference type="PANTHER" id="PTHR22916">
    <property type="entry name" value="GLYCOSYLTRANSFERASE"/>
    <property type="match status" value="1"/>
</dbReference>
<reference evidence="3" key="1">
    <citation type="submission" date="2015-12" db="EMBL/GenBank/DDBJ databases">
        <title>Complete genome sequence of Lutibacter profundus strain LP1.</title>
        <authorList>
            <person name="Wissuwa J."/>
            <person name="Le Moine Bauer S."/>
            <person name="Stokke R."/>
            <person name="Dahle H."/>
            <person name="Steen I.H."/>
        </authorList>
    </citation>
    <scope>NUCLEOTIDE SEQUENCE [LARGE SCALE GENOMIC DNA]</scope>
    <source>
        <strain evidence="3">LP1</strain>
    </source>
</reference>
<name>A0A0X8G6E0_9FLAO</name>
<dbReference type="SUPFAM" id="SSF53448">
    <property type="entry name" value="Nucleotide-diphospho-sugar transferases"/>
    <property type="match status" value="1"/>
</dbReference>